<evidence type="ECO:0000313" key="1">
    <source>
        <dbReference type="EMBL" id="MTE20240.1"/>
    </source>
</evidence>
<evidence type="ECO:0000313" key="2">
    <source>
        <dbReference type="Proteomes" id="UP000473014"/>
    </source>
</evidence>
<keyword evidence="2" id="KW-1185">Reference proteome</keyword>
<dbReference type="RefSeq" id="WP_155071360.1">
    <property type="nucleotide sequence ID" value="NZ_WIXO01000001.1"/>
</dbReference>
<dbReference type="Proteomes" id="UP000473014">
    <property type="component" value="Unassembled WGS sequence"/>
</dbReference>
<proteinExistence type="predicted"/>
<organism evidence="1 2">
    <name type="scientific">Streptomyces taklimakanensis</name>
    <dbReference type="NCBI Taxonomy" id="2569853"/>
    <lineage>
        <taxon>Bacteria</taxon>
        <taxon>Bacillati</taxon>
        <taxon>Actinomycetota</taxon>
        <taxon>Actinomycetes</taxon>
        <taxon>Kitasatosporales</taxon>
        <taxon>Streptomycetaceae</taxon>
        <taxon>Streptomyces</taxon>
    </lineage>
</organism>
<evidence type="ECO:0008006" key="3">
    <source>
        <dbReference type="Google" id="ProtNLM"/>
    </source>
</evidence>
<dbReference type="AlphaFoldDB" id="A0A6G2BDB8"/>
<sequence length="100" mass="11102">MLYVVVDEVHDAVKFGITSGDPRPRLAVHARDGYDTVARLVTDLPDAREMERRILAALRDAGEQPIRGREYYPARVLPMVLDLVDNSPRETPTPGVGFAS</sequence>
<dbReference type="OrthoDB" id="4293210at2"/>
<reference evidence="1 2" key="1">
    <citation type="submission" date="2019-11" db="EMBL/GenBank/DDBJ databases">
        <authorList>
            <person name="Yuan L."/>
        </authorList>
    </citation>
    <scope>NUCLEOTIDE SEQUENCE [LARGE SCALE GENOMIC DNA]</scope>
    <source>
        <strain evidence="1 2">TRM43335</strain>
    </source>
</reference>
<gene>
    <name evidence="1" type="ORF">F0L17_14205</name>
</gene>
<name>A0A6G2BDB8_9ACTN</name>
<dbReference type="EMBL" id="WIXO01000001">
    <property type="protein sequence ID" value="MTE20240.1"/>
    <property type="molecule type" value="Genomic_DNA"/>
</dbReference>
<protein>
    <recommendedName>
        <fullName evidence="3">GIY-YIG nuclease family protein</fullName>
    </recommendedName>
</protein>
<comment type="caution">
    <text evidence="1">The sequence shown here is derived from an EMBL/GenBank/DDBJ whole genome shotgun (WGS) entry which is preliminary data.</text>
</comment>
<accession>A0A6G2BDB8</accession>